<dbReference type="EC" id="6.3.5.1" evidence="7 8"/>
<gene>
    <name evidence="7" type="primary">nadE</name>
    <name evidence="11" type="ORF">SAMN05421813_10376</name>
</gene>
<comment type="caution">
    <text evidence="7">Lacks conserved residue(s) required for the propagation of feature annotation.</text>
</comment>
<feature type="active site" description="For glutaminase activity" evidence="7">
    <location>
        <position position="112"/>
    </location>
</feature>
<dbReference type="Proteomes" id="UP000199226">
    <property type="component" value="Unassembled WGS sequence"/>
</dbReference>
<dbReference type="GO" id="GO:0003952">
    <property type="term" value="F:NAD+ synthase (glutamine-hydrolyzing) activity"/>
    <property type="evidence" value="ECO:0007669"/>
    <property type="project" value="UniProtKB-UniRule"/>
</dbReference>
<dbReference type="EMBL" id="FNHH01000003">
    <property type="protein sequence ID" value="SDL87041.1"/>
    <property type="molecule type" value="Genomic_DNA"/>
</dbReference>
<dbReference type="PANTHER" id="PTHR23090">
    <property type="entry name" value="NH 3 /GLUTAMINE-DEPENDENT NAD + SYNTHETASE"/>
    <property type="match status" value="1"/>
</dbReference>
<feature type="binding site" evidence="7">
    <location>
        <position position="427"/>
    </location>
    <ligand>
        <name>deamido-NAD(+)</name>
        <dbReference type="ChEBI" id="CHEBI:58437"/>
        <note>ligand shared between two neighboring subunits</note>
    </ligand>
</feature>
<dbReference type="CDD" id="cd07570">
    <property type="entry name" value="GAT_Gln-NAD-synth"/>
    <property type="match status" value="1"/>
</dbReference>
<dbReference type="SUPFAM" id="SSF56317">
    <property type="entry name" value="Carbon-nitrogen hydrolase"/>
    <property type="match status" value="1"/>
</dbReference>
<dbReference type="GO" id="GO:0005524">
    <property type="term" value="F:ATP binding"/>
    <property type="evidence" value="ECO:0007669"/>
    <property type="project" value="UniProtKB-UniRule"/>
</dbReference>
<keyword evidence="5 7" id="KW-0067">ATP-binding</keyword>
<dbReference type="GO" id="GO:0009435">
    <property type="term" value="P:NAD+ biosynthetic process"/>
    <property type="evidence" value="ECO:0007669"/>
    <property type="project" value="UniProtKB-UniRule"/>
</dbReference>
<evidence type="ECO:0000256" key="4">
    <source>
        <dbReference type="ARBA" id="ARBA00022741"/>
    </source>
</evidence>
<evidence type="ECO:0000256" key="8">
    <source>
        <dbReference type="PIRNR" id="PIRNR006630"/>
    </source>
</evidence>
<dbReference type="NCBIfam" id="NF010588">
    <property type="entry name" value="PRK13981.1"/>
    <property type="match status" value="1"/>
</dbReference>
<feature type="active site" description="Nucleophile; for glutaminase activity" evidence="7">
    <location>
        <position position="148"/>
    </location>
</feature>
<dbReference type="Gene3D" id="3.40.50.620">
    <property type="entry name" value="HUPs"/>
    <property type="match status" value="1"/>
</dbReference>
<reference evidence="12" key="1">
    <citation type="submission" date="2016-10" db="EMBL/GenBank/DDBJ databases">
        <authorList>
            <person name="Varghese N."/>
            <person name="Submissions S."/>
        </authorList>
    </citation>
    <scope>NUCLEOTIDE SEQUENCE [LARGE SCALE GENOMIC DNA]</scope>
    <source>
        <strain evidence="12">DSM 24536</strain>
    </source>
</reference>
<dbReference type="UniPathway" id="UPA00253">
    <property type="reaction ID" value="UER00334"/>
</dbReference>
<dbReference type="InterPro" id="IPR036526">
    <property type="entry name" value="C-N_Hydrolase_sf"/>
</dbReference>
<dbReference type="Pfam" id="PF00795">
    <property type="entry name" value="CN_hydrolase"/>
    <property type="match status" value="1"/>
</dbReference>
<dbReference type="InterPro" id="IPR003010">
    <property type="entry name" value="C-N_Hydrolase"/>
</dbReference>
<evidence type="ECO:0000313" key="11">
    <source>
        <dbReference type="EMBL" id="SDL87041.1"/>
    </source>
</evidence>
<keyword evidence="3 7" id="KW-0436">Ligase</keyword>
<evidence type="ECO:0000256" key="7">
    <source>
        <dbReference type="HAMAP-Rule" id="MF_02090"/>
    </source>
</evidence>
<name>A0A1G9NL19_9SPHI</name>
<dbReference type="GO" id="GO:0005737">
    <property type="term" value="C:cytoplasm"/>
    <property type="evidence" value="ECO:0007669"/>
    <property type="project" value="InterPro"/>
</dbReference>
<accession>A0A1G9NL19</accession>
<dbReference type="InterPro" id="IPR022310">
    <property type="entry name" value="NAD/GMP_synthase"/>
</dbReference>
<protein>
    <recommendedName>
        <fullName evidence="7 8">Glutamine-dependent NAD(+) synthetase</fullName>
        <ecNumber evidence="7 8">6.3.5.1</ecNumber>
    </recommendedName>
    <alternativeName>
        <fullName evidence="7 8">NAD(+) synthase [glutamine-hydrolyzing]</fullName>
    </alternativeName>
</protein>
<dbReference type="InterPro" id="IPR014729">
    <property type="entry name" value="Rossmann-like_a/b/a_fold"/>
</dbReference>
<comment type="pathway">
    <text evidence="1 7 8">Cofactor biosynthesis; NAD(+) biosynthesis; NAD(+) from deamido-NAD(+) (L-Gln route): step 1/1.</text>
</comment>
<keyword evidence="6 7" id="KW-0520">NAD</keyword>
<sequence>MKIAIAQQNYHIGNFELNRNKIITAIEEARQQNVDLVVFSELSVCGYPPRDFLEFSDFIDKCYESVELISQHTFGIGVIIGAPQRNPKIEGKDLYNSALLLFDGKIIATAHKSLLPTYDIFDEYRYFEPANTWSVIDFKGERIALTICEDIWNLTENPLYSTSPMELLVQQHPTMLINVTASPFDYDHDDDRKEIILENIKRYHLPVIYCNTVGAQTELIFDGGSLVFNNTGSLHKELKYFKEDFYVFDSKDLLTDNQPIANYRFVDTRVAKARNREKLVEYLTSEKNIDQIYQALILGIQDYFKKMGFKKAILGASGGIDSAVVQALAVMALGKENVHVLLMPSEFSTSHSITDAEQLSGTLGNSFDLIPIKNIYQTYLTSLNPVFMDLTFSIAEENIQSRIRGNLLMALANKFGYILLNTSNKSELAVGYGTLYGDMAGGLSILGDLYKLQIYALARFINKSEEIIPVNILSKAPSAELRPDQKDADTLPDYSVLDQVLYEYIEMRKGSKEIIEQGFDSELITRILKLVNTAEYKRNQFCPIIRVSRKAFGVGRRVPIVGQYLY</sequence>
<dbReference type="NCBIfam" id="TIGR00552">
    <property type="entry name" value="nadE"/>
    <property type="match status" value="1"/>
</dbReference>
<keyword evidence="12" id="KW-1185">Reference proteome</keyword>
<feature type="binding site" evidence="7">
    <location>
        <begin position="315"/>
        <end position="322"/>
    </location>
    <ligand>
        <name>ATP</name>
        <dbReference type="ChEBI" id="CHEBI:30616"/>
    </ligand>
</feature>
<evidence type="ECO:0000256" key="2">
    <source>
        <dbReference type="ARBA" id="ARBA00007145"/>
    </source>
</evidence>
<keyword evidence="4 7" id="KW-0547">Nucleotide-binding</keyword>
<organism evidence="11 12">
    <name type="scientific">Daejeonella rubra</name>
    <dbReference type="NCBI Taxonomy" id="990371"/>
    <lineage>
        <taxon>Bacteria</taxon>
        <taxon>Pseudomonadati</taxon>
        <taxon>Bacteroidota</taxon>
        <taxon>Sphingobacteriia</taxon>
        <taxon>Sphingobacteriales</taxon>
        <taxon>Sphingobacteriaceae</taxon>
        <taxon>Daejeonella</taxon>
    </lineage>
</organism>
<dbReference type="FunFam" id="3.40.50.620:FF:000106">
    <property type="entry name" value="Glutamine-dependent NAD(+) synthetase"/>
    <property type="match status" value="1"/>
</dbReference>
<feature type="binding site" evidence="7">
    <location>
        <position position="182"/>
    </location>
    <ligand>
        <name>L-glutamine</name>
        <dbReference type="ChEBI" id="CHEBI:58359"/>
    </ligand>
</feature>
<dbReference type="PANTHER" id="PTHR23090:SF9">
    <property type="entry name" value="GLUTAMINE-DEPENDENT NAD(+) SYNTHETASE"/>
    <property type="match status" value="1"/>
</dbReference>
<feature type="binding site" evidence="7">
    <location>
        <position position="537"/>
    </location>
    <ligand>
        <name>deamido-NAD(+)</name>
        <dbReference type="ChEBI" id="CHEBI:58437"/>
        <note>ligand shared between two neighboring subunits</note>
    </ligand>
</feature>
<dbReference type="HAMAP" id="MF_02090">
    <property type="entry name" value="NadE_glutamine_dep"/>
    <property type="match status" value="1"/>
</dbReference>
<dbReference type="Gene3D" id="3.60.110.10">
    <property type="entry name" value="Carbon-nitrogen hydrolase"/>
    <property type="match status" value="1"/>
</dbReference>
<dbReference type="AlphaFoldDB" id="A0A1G9NL19"/>
<comment type="similarity">
    <text evidence="2 7 8">In the C-terminal section; belongs to the NAD synthetase family.</text>
</comment>
<feature type="binding site" evidence="7">
    <location>
        <position position="398"/>
    </location>
    <ligand>
        <name>deamido-NAD(+)</name>
        <dbReference type="ChEBI" id="CHEBI:58437"/>
        <note>ligand shared between two neighboring subunits</note>
    </ligand>
</feature>
<dbReference type="RefSeq" id="WP_090699694.1">
    <property type="nucleotide sequence ID" value="NZ_FNHH01000003.1"/>
</dbReference>
<dbReference type="GO" id="GO:0004359">
    <property type="term" value="F:glutaminase activity"/>
    <property type="evidence" value="ECO:0007669"/>
    <property type="project" value="InterPro"/>
</dbReference>
<evidence type="ECO:0000256" key="3">
    <source>
        <dbReference type="ARBA" id="ARBA00022598"/>
    </source>
</evidence>
<comment type="similarity">
    <text evidence="9">Belongs to the NAD synthetase family.</text>
</comment>
<dbReference type="GO" id="GO:0008795">
    <property type="term" value="F:NAD+ synthase activity"/>
    <property type="evidence" value="ECO:0007669"/>
    <property type="project" value="UniProtKB-UniRule"/>
</dbReference>
<dbReference type="InterPro" id="IPR014445">
    <property type="entry name" value="Gln-dep_NAD_synthase"/>
</dbReference>
<feature type="binding site" evidence="7">
    <location>
        <position position="422"/>
    </location>
    <ligand>
        <name>ATP</name>
        <dbReference type="ChEBI" id="CHEBI:30616"/>
    </ligand>
</feature>
<comment type="function">
    <text evidence="7">Catalyzes the ATP-dependent amidation of deamido-NAD to form NAD. Uses L-glutamine as a nitrogen source.</text>
</comment>
<dbReference type="CDD" id="cd00553">
    <property type="entry name" value="NAD_synthase"/>
    <property type="match status" value="1"/>
</dbReference>
<dbReference type="STRING" id="990371.SAMN05421813_10376"/>
<dbReference type="InterPro" id="IPR003694">
    <property type="entry name" value="NAD_synthase"/>
</dbReference>
<evidence type="ECO:0000256" key="5">
    <source>
        <dbReference type="ARBA" id="ARBA00022840"/>
    </source>
</evidence>
<dbReference type="Pfam" id="PF02540">
    <property type="entry name" value="NAD_synthase"/>
    <property type="match status" value="1"/>
</dbReference>
<evidence type="ECO:0000256" key="6">
    <source>
        <dbReference type="ARBA" id="ARBA00023027"/>
    </source>
</evidence>
<dbReference type="PROSITE" id="PS50263">
    <property type="entry name" value="CN_HYDROLASE"/>
    <property type="match status" value="1"/>
</dbReference>
<feature type="active site" description="Proton acceptor; for glutaminase activity" evidence="7">
    <location>
        <position position="41"/>
    </location>
</feature>
<feature type="binding site" evidence="7">
    <location>
        <position position="118"/>
    </location>
    <ligand>
        <name>L-glutamine</name>
        <dbReference type="ChEBI" id="CHEBI:58359"/>
    </ligand>
</feature>
<feature type="domain" description="CN hydrolase" evidence="10">
    <location>
        <begin position="1"/>
        <end position="253"/>
    </location>
</feature>
<dbReference type="OrthoDB" id="9803818at2"/>
<evidence type="ECO:0000313" key="12">
    <source>
        <dbReference type="Proteomes" id="UP000199226"/>
    </source>
</evidence>
<dbReference type="SUPFAM" id="SSF52402">
    <property type="entry name" value="Adenine nucleotide alpha hydrolases-like"/>
    <property type="match status" value="1"/>
</dbReference>
<evidence type="ECO:0000259" key="10">
    <source>
        <dbReference type="PROSITE" id="PS50263"/>
    </source>
</evidence>
<evidence type="ECO:0000256" key="9">
    <source>
        <dbReference type="RuleBase" id="RU003811"/>
    </source>
</evidence>
<dbReference type="PIRSF" id="PIRSF006630">
    <property type="entry name" value="NADS_GAT"/>
    <property type="match status" value="1"/>
</dbReference>
<proteinExistence type="inferred from homology"/>
<comment type="catalytic activity">
    <reaction evidence="7 8">
        <text>deamido-NAD(+) + L-glutamine + ATP + H2O = L-glutamate + AMP + diphosphate + NAD(+) + H(+)</text>
        <dbReference type="Rhea" id="RHEA:24384"/>
        <dbReference type="ChEBI" id="CHEBI:15377"/>
        <dbReference type="ChEBI" id="CHEBI:15378"/>
        <dbReference type="ChEBI" id="CHEBI:29985"/>
        <dbReference type="ChEBI" id="CHEBI:30616"/>
        <dbReference type="ChEBI" id="CHEBI:33019"/>
        <dbReference type="ChEBI" id="CHEBI:57540"/>
        <dbReference type="ChEBI" id="CHEBI:58359"/>
        <dbReference type="ChEBI" id="CHEBI:58437"/>
        <dbReference type="ChEBI" id="CHEBI:456215"/>
        <dbReference type="EC" id="6.3.5.1"/>
    </reaction>
</comment>
<evidence type="ECO:0000256" key="1">
    <source>
        <dbReference type="ARBA" id="ARBA00005188"/>
    </source>
</evidence>